<sequence length="324" mass="37447">MISAVSYDLSEKLQAEGGTEKRLERSGVQQNKKTDGAGMTSQLSYLSIDRRDDLSKEEFIDQYLQPKRPVIMRSFAANWPALDKWSYDYLKQGCGDVEVPLYSEAFANSDNDYLDSTQSMPFGEYLDLIQAGPTPLRMFLFNVFKHMPQLREDFSYPDLGVTFLKNHPFLFVGGQDAYVDIHYDLDHSHVFLTQMTGTKRVILYGSENGRHLYQHPLTVSCNIDFRNPDLERYPKLKDIYGYECILEPGDTIFIPSRWWHFIEYSTAGISLTLRALPETWPARAAGLASIFKLKVIDQYLGKMIGEKKWYQMKEDWAHARARKV</sequence>
<dbReference type="PANTHER" id="PTHR12461:SF105">
    <property type="entry name" value="HYPOXIA-INDUCIBLE FACTOR 1-ALPHA INHIBITOR"/>
    <property type="match status" value="1"/>
</dbReference>
<feature type="region of interest" description="Disordered" evidence="1">
    <location>
        <begin position="16"/>
        <end position="38"/>
    </location>
</feature>
<dbReference type="SUPFAM" id="SSF51197">
    <property type="entry name" value="Clavaminate synthase-like"/>
    <property type="match status" value="1"/>
</dbReference>
<feature type="compositionally biased region" description="Basic and acidic residues" evidence="1">
    <location>
        <begin position="16"/>
        <end position="25"/>
    </location>
</feature>
<dbReference type="EMBL" id="CP031555">
    <property type="protein sequence ID" value="AXO14815.1"/>
    <property type="molecule type" value="Genomic_DNA"/>
</dbReference>
<accession>A0ABM6XYP5</accession>
<organism evidence="3 4">
    <name type="scientific">Thalassospira indica</name>
    <dbReference type="NCBI Taxonomy" id="1891279"/>
    <lineage>
        <taxon>Bacteria</taxon>
        <taxon>Pseudomonadati</taxon>
        <taxon>Pseudomonadota</taxon>
        <taxon>Alphaproteobacteria</taxon>
        <taxon>Rhodospirillales</taxon>
        <taxon>Thalassospiraceae</taxon>
        <taxon>Thalassospira</taxon>
    </lineage>
</organism>
<dbReference type="InterPro" id="IPR003347">
    <property type="entry name" value="JmjC_dom"/>
</dbReference>
<dbReference type="PANTHER" id="PTHR12461">
    <property type="entry name" value="HYPOXIA-INDUCIBLE FACTOR 1 ALPHA INHIBITOR-RELATED"/>
    <property type="match status" value="1"/>
</dbReference>
<protein>
    <submittedName>
        <fullName evidence="3">Cupin-like domain-containing protein</fullName>
    </submittedName>
</protein>
<dbReference type="PROSITE" id="PS51184">
    <property type="entry name" value="JMJC"/>
    <property type="match status" value="1"/>
</dbReference>
<evidence type="ECO:0000259" key="2">
    <source>
        <dbReference type="PROSITE" id="PS51184"/>
    </source>
</evidence>
<dbReference type="Pfam" id="PF13621">
    <property type="entry name" value="Cupin_8"/>
    <property type="match status" value="1"/>
</dbReference>
<feature type="domain" description="JmjC" evidence="2">
    <location>
        <begin position="132"/>
        <end position="292"/>
    </location>
</feature>
<evidence type="ECO:0000313" key="4">
    <source>
        <dbReference type="Proteomes" id="UP000256971"/>
    </source>
</evidence>
<dbReference type="SMART" id="SM00558">
    <property type="entry name" value="JmjC"/>
    <property type="match status" value="1"/>
</dbReference>
<proteinExistence type="predicted"/>
<keyword evidence="4" id="KW-1185">Reference proteome</keyword>
<reference evidence="3 4" key="1">
    <citation type="submission" date="2018-08" db="EMBL/GenBank/DDBJ databases">
        <title>Complete genome sequence of type strain Thalassospira indica MCCC 1A01103T, isolated from isolated from deep seawater of the Indian Ocean.</title>
        <authorList>
            <person name="Liu Y."/>
        </authorList>
    </citation>
    <scope>NUCLEOTIDE SEQUENCE [LARGE SCALE GENOMIC DNA]</scope>
    <source>
        <strain evidence="3 4">PB8BT</strain>
    </source>
</reference>
<gene>
    <name evidence="3" type="ORF">DY252_11775</name>
</gene>
<evidence type="ECO:0000256" key="1">
    <source>
        <dbReference type="SAM" id="MobiDB-lite"/>
    </source>
</evidence>
<dbReference type="Proteomes" id="UP000256971">
    <property type="component" value="Chromosome"/>
</dbReference>
<dbReference type="InterPro" id="IPR041667">
    <property type="entry name" value="Cupin_8"/>
</dbReference>
<evidence type="ECO:0000313" key="3">
    <source>
        <dbReference type="EMBL" id="AXO14815.1"/>
    </source>
</evidence>
<name>A0ABM6XYP5_9PROT</name>
<dbReference type="Gene3D" id="2.60.120.650">
    <property type="entry name" value="Cupin"/>
    <property type="match status" value="1"/>
</dbReference>